<dbReference type="InterPro" id="IPR001054">
    <property type="entry name" value="A/G_cyclase"/>
</dbReference>
<reference evidence="3" key="1">
    <citation type="submission" date="2017-04" db="EMBL/GenBank/DDBJ databases">
        <title>Function of individual gut microbiota members based on whole genome sequencing of pure cultures obtained from chicken caecum.</title>
        <authorList>
            <person name="Medvecky M."/>
            <person name="Cejkova D."/>
            <person name="Polansky O."/>
            <person name="Karasova D."/>
            <person name="Kubasova T."/>
            <person name="Cizek A."/>
            <person name="Rychlik I."/>
        </authorList>
    </citation>
    <scope>NUCLEOTIDE SEQUENCE [LARGE SCALE GENOMIC DNA]</scope>
    <source>
        <strain evidence="3">An178</strain>
    </source>
</reference>
<evidence type="ECO:0000313" key="2">
    <source>
        <dbReference type="EMBL" id="OUP56620.1"/>
    </source>
</evidence>
<name>A0A1Y4LL70_9FIRM</name>
<feature type="domain" description="Guanylate cyclase" evidence="1">
    <location>
        <begin position="22"/>
        <end position="155"/>
    </location>
</feature>
<dbReference type="PROSITE" id="PS50125">
    <property type="entry name" value="GUANYLATE_CYCLASE_2"/>
    <property type="match status" value="1"/>
</dbReference>
<keyword evidence="3" id="KW-1185">Reference proteome</keyword>
<dbReference type="GO" id="GO:0009190">
    <property type="term" value="P:cyclic nucleotide biosynthetic process"/>
    <property type="evidence" value="ECO:0007669"/>
    <property type="project" value="InterPro"/>
</dbReference>
<dbReference type="Gene3D" id="3.30.70.1230">
    <property type="entry name" value="Nucleotide cyclase"/>
    <property type="match status" value="1"/>
</dbReference>
<dbReference type="EMBL" id="NFKM01000025">
    <property type="protein sequence ID" value="OUP56620.1"/>
    <property type="molecule type" value="Genomic_DNA"/>
</dbReference>
<dbReference type="GO" id="GO:0035556">
    <property type="term" value="P:intracellular signal transduction"/>
    <property type="evidence" value="ECO:0007669"/>
    <property type="project" value="InterPro"/>
</dbReference>
<comment type="caution">
    <text evidence="2">The sequence shown here is derived from an EMBL/GenBank/DDBJ whole genome shotgun (WGS) entry which is preliminary data.</text>
</comment>
<sequence>MTNRFPNDDSFTFSNGYYCWVTAIFVDIRNSSALFGDEDKEKVAKVIKSFTSETIEILRNNDNLREIGIRGDCVYAIYTSPMKRDEYELAEKTFYINTFMKMLNELLLGRNLPEIKIGIGMSTSKELVIKAGRKDVGINSKVWIGKAVARASKFSSFGNKNGIAPLIFSKSSYDQFISFLEEKNRKSKPKEWFNKHYDEQLGTYYSANIIKTEFNSWILDGMKD</sequence>
<dbReference type="AlphaFoldDB" id="A0A1Y4LL70"/>
<protein>
    <submittedName>
        <fullName evidence="2">Adenylate cyclase</fullName>
    </submittedName>
</protein>
<evidence type="ECO:0000259" key="1">
    <source>
        <dbReference type="PROSITE" id="PS50125"/>
    </source>
</evidence>
<gene>
    <name evidence="2" type="ORF">B5F14_09540</name>
</gene>
<dbReference type="SUPFAM" id="SSF55073">
    <property type="entry name" value="Nucleotide cyclase"/>
    <property type="match status" value="1"/>
</dbReference>
<dbReference type="InterPro" id="IPR029787">
    <property type="entry name" value="Nucleotide_cyclase"/>
</dbReference>
<dbReference type="GO" id="GO:0004016">
    <property type="term" value="F:adenylate cyclase activity"/>
    <property type="evidence" value="ECO:0007669"/>
    <property type="project" value="UniProtKB-ARBA"/>
</dbReference>
<dbReference type="RefSeq" id="WP_087159143.1">
    <property type="nucleotide sequence ID" value="NZ_NFKM01000025.1"/>
</dbReference>
<dbReference type="Proteomes" id="UP000195447">
    <property type="component" value="Unassembled WGS sequence"/>
</dbReference>
<accession>A0A1Y4LL70</accession>
<proteinExistence type="predicted"/>
<dbReference type="Pfam" id="PF00211">
    <property type="entry name" value="Guanylate_cyc"/>
    <property type="match status" value="1"/>
</dbReference>
<organism evidence="2 3">
    <name type="scientific">Faecalitalea cylindroides</name>
    <dbReference type="NCBI Taxonomy" id="39483"/>
    <lineage>
        <taxon>Bacteria</taxon>
        <taxon>Bacillati</taxon>
        <taxon>Bacillota</taxon>
        <taxon>Erysipelotrichia</taxon>
        <taxon>Erysipelotrichales</taxon>
        <taxon>Erysipelotrichaceae</taxon>
        <taxon>Faecalitalea</taxon>
    </lineage>
</organism>
<evidence type="ECO:0000313" key="3">
    <source>
        <dbReference type="Proteomes" id="UP000195447"/>
    </source>
</evidence>